<dbReference type="STRING" id="10195.A0A3M7RAN0"/>
<dbReference type="OrthoDB" id="5980806at2759"/>
<dbReference type="InterPro" id="IPR029063">
    <property type="entry name" value="SAM-dependent_MTases_sf"/>
</dbReference>
<protein>
    <submittedName>
        <fullName evidence="2">Arginine N-methyltransferase 9</fullName>
    </submittedName>
</protein>
<reference evidence="2 3" key="1">
    <citation type="journal article" date="2018" name="Sci. Rep.">
        <title>Genomic signatures of local adaptation to the degree of environmental predictability in rotifers.</title>
        <authorList>
            <person name="Franch-Gras L."/>
            <person name="Hahn C."/>
            <person name="Garcia-Roger E.M."/>
            <person name="Carmona M.J."/>
            <person name="Serra M."/>
            <person name="Gomez A."/>
        </authorList>
    </citation>
    <scope>NUCLEOTIDE SEQUENCE [LARGE SCALE GENOMIC DNA]</scope>
    <source>
        <strain evidence="2">HYR1</strain>
    </source>
</reference>
<keyword evidence="1" id="KW-0949">S-adenosyl-L-methionine</keyword>
<proteinExistence type="predicted"/>
<dbReference type="Proteomes" id="UP000276133">
    <property type="component" value="Unassembled WGS sequence"/>
</dbReference>
<dbReference type="PANTHER" id="PTHR11006:SF60">
    <property type="entry name" value="PROTEIN ARGININE N-METHYLTRANSFERASE 9"/>
    <property type="match status" value="1"/>
</dbReference>
<dbReference type="AlphaFoldDB" id="A0A3M7RAN0"/>
<gene>
    <name evidence="2" type="ORF">BpHYR1_024521</name>
</gene>
<dbReference type="Gene3D" id="2.70.160.11">
    <property type="entry name" value="Hnrnp arginine n-methyltransferase1"/>
    <property type="match status" value="1"/>
</dbReference>
<name>A0A3M7RAN0_BRAPC</name>
<dbReference type="GO" id="GO:0005634">
    <property type="term" value="C:nucleus"/>
    <property type="evidence" value="ECO:0007669"/>
    <property type="project" value="TreeGrafter"/>
</dbReference>
<dbReference type="SUPFAM" id="SSF53335">
    <property type="entry name" value="S-adenosyl-L-methionine-dependent methyltransferases"/>
    <property type="match status" value="1"/>
</dbReference>
<evidence type="ECO:0000313" key="3">
    <source>
        <dbReference type="Proteomes" id="UP000276133"/>
    </source>
</evidence>
<evidence type="ECO:0000313" key="2">
    <source>
        <dbReference type="EMBL" id="RNA20610.1"/>
    </source>
</evidence>
<dbReference type="Gene3D" id="3.40.50.150">
    <property type="entry name" value="Vaccinia Virus protein VP39"/>
    <property type="match status" value="1"/>
</dbReference>
<accession>A0A3M7RAN0</accession>
<keyword evidence="3" id="KW-1185">Reference proteome</keyword>
<evidence type="ECO:0000256" key="1">
    <source>
        <dbReference type="ARBA" id="ARBA00022691"/>
    </source>
</evidence>
<organism evidence="2 3">
    <name type="scientific">Brachionus plicatilis</name>
    <name type="common">Marine rotifer</name>
    <name type="synonym">Brachionus muelleri</name>
    <dbReference type="NCBI Taxonomy" id="10195"/>
    <lineage>
        <taxon>Eukaryota</taxon>
        <taxon>Metazoa</taxon>
        <taxon>Spiralia</taxon>
        <taxon>Gnathifera</taxon>
        <taxon>Rotifera</taxon>
        <taxon>Eurotatoria</taxon>
        <taxon>Monogononta</taxon>
        <taxon>Pseudotrocha</taxon>
        <taxon>Ploima</taxon>
        <taxon>Brachionidae</taxon>
        <taxon>Brachionus</taxon>
    </lineage>
</organism>
<dbReference type="EMBL" id="REGN01003814">
    <property type="protein sequence ID" value="RNA20610.1"/>
    <property type="molecule type" value="Genomic_DNA"/>
</dbReference>
<dbReference type="InterPro" id="IPR025799">
    <property type="entry name" value="Arg_MeTrfase"/>
</dbReference>
<comment type="caution">
    <text evidence="2">The sequence shown here is derived from an EMBL/GenBank/DDBJ whole genome shotgun (WGS) entry which is preliminary data.</text>
</comment>
<dbReference type="GO" id="GO:0032259">
    <property type="term" value="P:methylation"/>
    <property type="evidence" value="ECO:0007669"/>
    <property type="project" value="UniProtKB-KW"/>
</dbReference>
<keyword evidence="2" id="KW-0489">Methyltransferase</keyword>
<keyword evidence="2" id="KW-0808">Transferase</keyword>
<dbReference type="PANTHER" id="PTHR11006">
    <property type="entry name" value="PROTEIN ARGININE N-METHYLTRANSFERASE"/>
    <property type="match status" value="1"/>
</dbReference>
<sequence>MESEKVFSKNLKEARRVQDNSAELSRTAENLSISFKNLIDTYITLNDWDKFFELIDIIQEFRRSLEPEKIEKLKIDEIYQYIGDVFYQVDFAQSALEFYKISIELSKRKNLISIESFENLINNTIDRWHYRMINDRVRNLAYSTAIFKKISKIRKNRPTKTINILDIGSGTGLLSAMCISNAVNFGLDSINLFVCEQNEFFYKMSEIFLKSISKNLQKINIKFLKKHSNDIKISDDLSGNKIDIIITEIFDDGLLGEGCISSFYHALCANKLCEDADSSGFSNSHYSRMVPFSAKVYICAIQSDYLRSSNKFSFKTNLVNISAHCLDNSYNFEAYYDSDINFEPYSSENLNKIPFEYLTNPIEVTELAFEFEDKKFLDKKFKQNDESLIKKKLKVVQDGSVDAYALWFDLNIDEEIAITNSPVNNSFKPKNSQNSLCWHQAIYGISQDGKVSEGQMLEIDLKFRHDCILIFDKVNKRNLSKKDEIQLELGRIDIALLNNNFYQNFYVEWFEETLAYAIEQRSDVTIGCLVNQFSVFLFKIIFEYKQKLMEKNINLKVELFINKANGDEYLIKMIEKYFLQDGVHFSFIQDILDGDKTYEIDYLIYEPVDFKYGILRKNLSYDLLIIRDRSLNKNLKFFPSGIKLKAMCIESRNFQIESELVTNANLCLNRIDGVEPNLKKFLSDYNIEHQYSLNPNVNISDVKQLSKIMELGQVDMNANLENMSMNINNQDFNFIINEAGFINGLLYWYELVRSDSKFYSPYQSCLMEKDNCSNIVAGIKFFYNDENEANRAKCEKNDLLKIDYIVKRDIFHITKYDFYKQS</sequence>
<dbReference type="GO" id="GO:0016274">
    <property type="term" value="F:protein-arginine N-methyltransferase activity"/>
    <property type="evidence" value="ECO:0007669"/>
    <property type="project" value="InterPro"/>
</dbReference>
<dbReference type="GO" id="GO:0042054">
    <property type="term" value="F:histone methyltransferase activity"/>
    <property type="evidence" value="ECO:0007669"/>
    <property type="project" value="TreeGrafter"/>
</dbReference>